<dbReference type="PANTHER" id="PTHR22891">
    <property type="entry name" value="EUKARYOTIC TRANSLATION INITIATION FACTOR 2C"/>
    <property type="match status" value="1"/>
</dbReference>
<feature type="compositionally biased region" description="Acidic residues" evidence="1">
    <location>
        <begin position="145"/>
        <end position="164"/>
    </location>
</feature>
<accession>A0A0A9E1E3</accession>
<name>A0A0A9E1E3_ARUDO</name>
<protein>
    <submittedName>
        <fullName evidence="2">Uncharacterized protein</fullName>
    </submittedName>
</protein>
<evidence type="ECO:0000256" key="1">
    <source>
        <dbReference type="SAM" id="MobiDB-lite"/>
    </source>
</evidence>
<reference evidence="2" key="1">
    <citation type="submission" date="2014-09" db="EMBL/GenBank/DDBJ databases">
        <authorList>
            <person name="Magalhaes I.L.F."/>
            <person name="Oliveira U."/>
            <person name="Santos F.R."/>
            <person name="Vidigal T.H.D.A."/>
            <person name="Brescovit A.D."/>
            <person name="Santos A.J."/>
        </authorList>
    </citation>
    <scope>NUCLEOTIDE SEQUENCE</scope>
    <source>
        <tissue evidence="2">Shoot tissue taken approximately 20 cm above the soil surface</tissue>
    </source>
</reference>
<proteinExistence type="predicted"/>
<dbReference type="AlphaFoldDB" id="A0A0A9E1E3"/>
<organism evidence="2">
    <name type="scientific">Arundo donax</name>
    <name type="common">Giant reed</name>
    <name type="synonym">Donax arundinaceus</name>
    <dbReference type="NCBI Taxonomy" id="35708"/>
    <lineage>
        <taxon>Eukaryota</taxon>
        <taxon>Viridiplantae</taxon>
        <taxon>Streptophyta</taxon>
        <taxon>Embryophyta</taxon>
        <taxon>Tracheophyta</taxon>
        <taxon>Spermatophyta</taxon>
        <taxon>Magnoliopsida</taxon>
        <taxon>Liliopsida</taxon>
        <taxon>Poales</taxon>
        <taxon>Poaceae</taxon>
        <taxon>PACMAD clade</taxon>
        <taxon>Arundinoideae</taxon>
        <taxon>Arundineae</taxon>
        <taxon>Arundo</taxon>
    </lineage>
</organism>
<dbReference type="EMBL" id="GBRH01204039">
    <property type="protein sequence ID" value="JAD93856.1"/>
    <property type="molecule type" value="Transcribed_RNA"/>
</dbReference>
<evidence type="ECO:0000313" key="2">
    <source>
        <dbReference type="EMBL" id="JAD93856.1"/>
    </source>
</evidence>
<feature type="region of interest" description="Disordered" evidence="1">
    <location>
        <begin position="93"/>
        <end position="184"/>
    </location>
</feature>
<sequence>MFIHSKSAKPEDIEETLCHVYSLFTKLEMEEDEEGLVIVILPEDECSHVKVKDVRENHGVISKCCLPVHARRSSRQYLMKTACEINKAVQRDKVTEADGPEQSGDSDAETVYRHSHNKSGENDFVGSDEESEEVDSSDKESKEDEGPEQPEGSDEFTSEDDGSELPDGVETREHDGFEDEGPGQLKQMGKYVAESSNRKCVHHVDVQVEEVKGKVKNWACVSFSHSCRKETFRFLDKLKDTCVAIGMDFFSDANKVHPGKVS</sequence>
<reference evidence="2" key="2">
    <citation type="journal article" date="2015" name="Data Brief">
        <title>Shoot transcriptome of the giant reed, Arundo donax.</title>
        <authorList>
            <person name="Barrero R.A."/>
            <person name="Guerrero F.D."/>
            <person name="Moolhuijzen P."/>
            <person name="Goolsby J.A."/>
            <person name="Tidwell J."/>
            <person name="Bellgard S.E."/>
            <person name="Bellgard M.I."/>
        </authorList>
    </citation>
    <scope>NUCLEOTIDE SEQUENCE</scope>
    <source>
        <tissue evidence="2">Shoot tissue taken approximately 20 cm above the soil surface</tissue>
    </source>
</reference>
<dbReference type="Gene3D" id="3.40.50.2300">
    <property type="match status" value="1"/>
</dbReference>
<feature type="compositionally biased region" description="Acidic residues" evidence="1">
    <location>
        <begin position="126"/>
        <end position="135"/>
    </location>
</feature>